<dbReference type="GO" id="GO:0090263">
    <property type="term" value="P:positive regulation of canonical Wnt signaling pathway"/>
    <property type="evidence" value="ECO:0007669"/>
    <property type="project" value="TreeGrafter"/>
</dbReference>
<keyword evidence="7" id="KW-0472">Membrane</keyword>
<dbReference type="GO" id="GO:0009986">
    <property type="term" value="C:cell surface"/>
    <property type="evidence" value="ECO:0007669"/>
    <property type="project" value="TreeGrafter"/>
</dbReference>
<keyword evidence="3" id="KW-1003">Cell membrane</keyword>
<protein>
    <submittedName>
        <fullName evidence="13">Uncharacterized protein</fullName>
    </submittedName>
</protein>
<feature type="region of interest" description="Disordered" evidence="12">
    <location>
        <begin position="434"/>
        <end position="468"/>
    </location>
</feature>
<dbReference type="GO" id="GO:1905475">
    <property type="term" value="P:regulation of protein localization to membrane"/>
    <property type="evidence" value="ECO:0007669"/>
    <property type="project" value="TreeGrafter"/>
</dbReference>
<comment type="similarity">
    <text evidence="2 11">Belongs to the glypican family.</text>
</comment>
<sequence length="504" mass="56734">MEIRMRNNDARAFRVAVEDRVIDLRHMLHTSNFLSALGTGFTHLDTMFSRTYGRYYQNHQQVFTSFFKQLQAFASPHSVMPVDLVVDSLFEQLYKTLFLLMNPTKKLDITTWSCMRKSLENLHPFGEMPTRVKDGLRRALDGWRIFLSSIDEAHSALGSFLNTTLSEQCAANLARIGDCSMCTQAELAKPCLNLCRNVARGCLAEWAEVDQQWDELAGSLGKLVDGLTGPYSLQNAFNPLPVQLSEAIMTFQENGDSLSNKILANCFPIEDIFGTKQLRHVYHVRRHVPVEEDFELRGVRSSEEDSEYSETGRKRRAVWLRHVAEQADGSWKLLAGLMLGFKEKAIANTGFFKSLPDGVCSDPQFSTGANTKCWNGLKVDSYTLEVNGHGTTAQRGNPEFQGKRGFEYRGLFVDERLKLGMLSARVKTAAGIKDDPLLNPEKRHRLVDEETDEDGVEGSGDDKDPAARDKNLATNALEHTSSAYSIKYHISLLFSVFLFSLFLS</sequence>
<proteinExistence type="inferred from homology"/>
<keyword evidence="9" id="KW-0357">Heparan sulfate</keyword>
<keyword evidence="14" id="KW-1185">Reference proteome</keyword>
<dbReference type="GO" id="GO:0098552">
    <property type="term" value="C:side of membrane"/>
    <property type="evidence" value="ECO:0007669"/>
    <property type="project" value="UniProtKB-KW"/>
</dbReference>
<evidence type="ECO:0000256" key="11">
    <source>
        <dbReference type="RuleBase" id="RU003518"/>
    </source>
</evidence>
<feature type="non-terminal residue" evidence="13">
    <location>
        <position position="504"/>
    </location>
</feature>
<dbReference type="PANTHER" id="PTHR10822:SF29">
    <property type="entry name" value="DIVISION ABNORMALLY DELAYED PROTEIN"/>
    <property type="match status" value="1"/>
</dbReference>
<evidence type="ECO:0000256" key="9">
    <source>
        <dbReference type="ARBA" id="ARBA00023207"/>
    </source>
</evidence>
<evidence type="ECO:0000256" key="8">
    <source>
        <dbReference type="ARBA" id="ARBA00023180"/>
    </source>
</evidence>
<dbReference type="Pfam" id="PF01153">
    <property type="entry name" value="Glypican"/>
    <property type="match status" value="2"/>
</dbReference>
<comment type="subcellular location">
    <subcellularLocation>
        <location evidence="1">Cell membrane</location>
        <topology evidence="1">Lipid-anchor</topology>
        <topology evidence="1">GPI-anchor</topology>
    </subcellularLocation>
</comment>
<evidence type="ECO:0000313" key="13">
    <source>
        <dbReference type="EMBL" id="CAJ0581346.1"/>
    </source>
</evidence>
<keyword evidence="8" id="KW-0325">Glycoprotein</keyword>
<dbReference type="AlphaFoldDB" id="A0AA36D5Y5"/>
<organism evidence="13 14">
    <name type="scientific">Mesorhabditis spiculigera</name>
    <dbReference type="NCBI Taxonomy" id="96644"/>
    <lineage>
        <taxon>Eukaryota</taxon>
        <taxon>Metazoa</taxon>
        <taxon>Ecdysozoa</taxon>
        <taxon>Nematoda</taxon>
        <taxon>Chromadorea</taxon>
        <taxon>Rhabditida</taxon>
        <taxon>Rhabditina</taxon>
        <taxon>Rhabditomorpha</taxon>
        <taxon>Rhabditoidea</taxon>
        <taxon>Rhabditidae</taxon>
        <taxon>Mesorhabditinae</taxon>
        <taxon>Mesorhabditis</taxon>
    </lineage>
</organism>
<dbReference type="GO" id="GO:0005886">
    <property type="term" value="C:plasma membrane"/>
    <property type="evidence" value="ECO:0007669"/>
    <property type="project" value="UniProtKB-SubCell"/>
</dbReference>
<evidence type="ECO:0000256" key="6">
    <source>
        <dbReference type="ARBA" id="ARBA00022974"/>
    </source>
</evidence>
<evidence type="ECO:0000256" key="12">
    <source>
        <dbReference type="SAM" id="MobiDB-lite"/>
    </source>
</evidence>
<accession>A0AA36D5Y5</accession>
<gene>
    <name evidence="13" type="ORF">MSPICULIGERA_LOCUS19508</name>
</gene>
<dbReference type="Proteomes" id="UP001177023">
    <property type="component" value="Unassembled WGS sequence"/>
</dbReference>
<dbReference type="EMBL" id="CATQJA010002663">
    <property type="protein sequence ID" value="CAJ0581346.1"/>
    <property type="molecule type" value="Genomic_DNA"/>
</dbReference>
<evidence type="ECO:0000256" key="1">
    <source>
        <dbReference type="ARBA" id="ARBA00004609"/>
    </source>
</evidence>
<evidence type="ECO:0000256" key="10">
    <source>
        <dbReference type="ARBA" id="ARBA00023288"/>
    </source>
</evidence>
<dbReference type="GO" id="GO:0005576">
    <property type="term" value="C:extracellular region"/>
    <property type="evidence" value="ECO:0007669"/>
    <property type="project" value="TreeGrafter"/>
</dbReference>
<dbReference type="PANTHER" id="PTHR10822">
    <property type="entry name" value="GLYPICAN"/>
    <property type="match status" value="1"/>
</dbReference>
<evidence type="ECO:0000313" key="14">
    <source>
        <dbReference type="Proteomes" id="UP001177023"/>
    </source>
</evidence>
<name>A0AA36D5Y5_9BILA</name>
<dbReference type="InterPro" id="IPR001863">
    <property type="entry name" value="Glypican"/>
</dbReference>
<dbReference type="GO" id="GO:0016477">
    <property type="term" value="P:cell migration"/>
    <property type="evidence" value="ECO:0007669"/>
    <property type="project" value="TreeGrafter"/>
</dbReference>
<evidence type="ECO:0000256" key="3">
    <source>
        <dbReference type="ARBA" id="ARBA00022475"/>
    </source>
</evidence>
<keyword evidence="4" id="KW-0336">GPI-anchor</keyword>
<keyword evidence="5" id="KW-0732">Signal</keyword>
<evidence type="ECO:0000256" key="4">
    <source>
        <dbReference type="ARBA" id="ARBA00022622"/>
    </source>
</evidence>
<keyword evidence="10" id="KW-0449">Lipoprotein</keyword>
<evidence type="ECO:0000256" key="5">
    <source>
        <dbReference type="ARBA" id="ARBA00022729"/>
    </source>
</evidence>
<reference evidence="13" key="1">
    <citation type="submission" date="2023-06" db="EMBL/GenBank/DDBJ databases">
        <authorList>
            <person name="Delattre M."/>
        </authorList>
    </citation>
    <scope>NUCLEOTIDE SEQUENCE</scope>
    <source>
        <strain evidence="13">AF72</strain>
    </source>
</reference>
<evidence type="ECO:0000256" key="7">
    <source>
        <dbReference type="ARBA" id="ARBA00023136"/>
    </source>
</evidence>
<evidence type="ECO:0000256" key="2">
    <source>
        <dbReference type="ARBA" id="ARBA00010260"/>
    </source>
</evidence>
<comment type="caution">
    <text evidence="13">The sequence shown here is derived from an EMBL/GenBank/DDBJ whole genome shotgun (WGS) entry which is preliminary data.</text>
</comment>
<keyword evidence="6" id="KW-0654">Proteoglycan</keyword>